<reference evidence="4 5" key="1">
    <citation type="submission" date="2017-06" db="EMBL/GenBank/DDBJ databases">
        <authorList>
            <consortium name="Pathogen Informatics"/>
        </authorList>
    </citation>
    <scope>NUCLEOTIDE SEQUENCE [LARGE SCALE GENOMIC DNA]</scope>
    <source>
        <strain evidence="4 5">NCTC12018</strain>
    </source>
</reference>
<organism evidence="4 5">
    <name type="scientific">Veillonella rodentium</name>
    <dbReference type="NCBI Taxonomy" id="248315"/>
    <lineage>
        <taxon>Bacteria</taxon>
        <taxon>Bacillati</taxon>
        <taxon>Bacillota</taxon>
        <taxon>Negativicutes</taxon>
        <taxon>Veillonellales</taxon>
        <taxon>Veillonellaceae</taxon>
        <taxon>Veillonella</taxon>
    </lineage>
</organism>
<protein>
    <submittedName>
        <fullName evidence="4">2-C-methyl-D-erythritol 4-phosphate cytidylyltransferase 2</fullName>
        <ecNumber evidence="4">2.7.7.60</ecNumber>
    </submittedName>
</protein>
<gene>
    <name evidence="4" type="primary">ispD2</name>
    <name evidence="4" type="ORF">SAMEA44547418_00079</name>
</gene>
<dbReference type="GO" id="GO:0050518">
    <property type="term" value="F:2-C-methyl-D-erythritol 4-phosphate cytidylyltransferase activity"/>
    <property type="evidence" value="ECO:0007669"/>
    <property type="project" value="UniProtKB-EC"/>
</dbReference>
<dbReference type="Gene3D" id="3.90.550.10">
    <property type="entry name" value="Spore Coat Polysaccharide Biosynthesis Protein SpsA, Chain A"/>
    <property type="match status" value="1"/>
</dbReference>
<keyword evidence="5" id="KW-1185">Reference proteome</keyword>
<dbReference type="Proteomes" id="UP000214973">
    <property type="component" value="Chromosome 1"/>
</dbReference>
<accession>A0A239Y7X9</accession>
<sequence>MNIVLLIAGGVGSRFGANIPKQFVEINNKPIIAYTLETFQKAIEIDQIIVVSVAGWEDYIERLKDTFSITKLTHIITGGSSRFESIYKGLISLEDIADKSDLILIHDAVRPCVTTNQINSSLRVAKVQGAALAVASCYDTMFVSRNGTIIDDVFPREELFKGQTPESIQYGIAYNAYKEAEQKGLYIDSPTSLLLKLNIPVGLSLGSQENLKITTMEDIALFKTIIEEGGNE</sequence>
<keyword evidence="1 4" id="KW-0808">Transferase</keyword>
<dbReference type="KEGG" id="vrm:44547418_00079"/>
<dbReference type="CDD" id="cd02516">
    <property type="entry name" value="CDP-ME_synthetase"/>
    <property type="match status" value="1"/>
</dbReference>
<dbReference type="FunFam" id="3.90.550.10:FF:000003">
    <property type="entry name" value="2-C-methyl-D-erythritol 4-phosphate cytidylyltransferase"/>
    <property type="match status" value="1"/>
</dbReference>
<evidence type="ECO:0000313" key="5">
    <source>
        <dbReference type="Proteomes" id="UP000214973"/>
    </source>
</evidence>
<dbReference type="RefSeq" id="WP_095064739.1">
    <property type="nucleotide sequence ID" value="NZ_LT906470.1"/>
</dbReference>
<dbReference type="PANTHER" id="PTHR32125">
    <property type="entry name" value="2-C-METHYL-D-ERYTHRITOL 4-PHOSPHATE CYTIDYLYLTRANSFERASE, CHLOROPLASTIC"/>
    <property type="match status" value="1"/>
</dbReference>
<dbReference type="InterPro" id="IPR034683">
    <property type="entry name" value="IspD/TarI"/>
</dbReference>
<keyword evidence="3" id="KW-0414">Isoprene biosynthesis</keyword>
<dbReference type="InterPro" id="IPR018294">
    <property type="entry name" value="ISPD_synthase_CS"/>
</dbReference>
<dbReference type="EMBL" id="LT906470">
    <property type="protein sequence ID" value="SNV54486.1"/>
    <property type="molecule type" value="Genomic_DNA"/>
</dbReference>
<proteinExistence type="predicted"/>
<dbReference type="EC" id="2.7.7.60" evidence="4"/>
<evidence type="ECO:0000313" key="4">
    <source>
        <dbReference type="EMBL" id="SNV54486.1"/>
    </source>
</evidence>
<dbReference type="PROSITE" id="PS01295">
    <property type="entry name" value="ISPD"/>
    <property type="match status" value="1"/>
</dbReference>
<dbReference type="AlphaFoldDB" id="A0A239Y7X9"/>
<dbReference type="Pfam" id="PF01128">
    <property type="entry name" value="IspD"/>
    <property type="match status" value="1"/>
</dbReference>
<evidence type="ECO:0000256" key="2">
    <source>
        <dbReference type="ARBA" id="ARBA00022695"/>
    </source>
</evidence>
<dbReference type="InterPro" id="IPR029044">
    <property type="entry name" value="Nucleotide-diphossugar_trans"/>
</dbReference>
<evidence type="ECO:0000256" key="1">
    <source>
        <dbReference type="ARBA" id="ARBA00022679"/>
    </source>
</evidence>
<dbReference type="PANTHER" id="PTHR32125:SF4">
    <property type="entry name" value="2-C-METHYL-D-ERYTHRITOL 4-PHOSPHATE CYTIDYLYLTRANSFERASE, CHLOROPLASTIC"/>
    <property type="match status" value="1"/>
</dbReference>
<evidence type="ECO:0000256" key="3">
    <source>
        <dbReference type="ARBA" id="ARBA00023229"/>
    </source>
</evidence>
<dbReference type="GO" id="GO:0008299">
    <property type="term" value="P:isoprenoid biosynthetic process"/>
    <property type="evidence" value="ECO:0007669"/>
    <property type="project" value="UniProtKB-KW"/>
</dbReference>
<dbReference type="InterPro" id="IPR050088">
    <property type="entry name" value="IspD/TarI_cytidylyltransf_bact"/>
</dbReference>
<keyword evidence="2 4" id="KW-0548">Nucleotidyltransferase</keyword>
<name>A0A239Y7X9_9FIRM</name>
<dbReference type="SUPFAM" id="SSF53448">
    <property type="entry name" value="Nucleotide-diphospho-sugar transferases"/>
    <property type="match status" value="1"/>
</dbReference>